<reference evidence="1 2" key="1">
    <citation type="submission" date="2017-11" db="EMBL/GenBank/DDBJ databases">
        <authorList>
            <person name="Lechat P."/>
        </authorList>
    </citation>
    <scope>NUCLEOTIDE SEQUENCE [LARGE SCALE GENOMIC DNA]</scope>
    <source>
        <strain evidence="1">L495</strain>
    </source>
</reference>
<dbReference type="AlphaFoldDB" id="A0AAQ1SMZ6"/>
<dbReference type="EMBL" id="OEJX01000016">
    <property type="protein sequence ID" value="SOR60940.1"/>
    <property type="molecule type" value="Genomic_DNA"/>
</dbReference>
<evidence type="ECO:0000313" key="2">
    <source>
        <dbReference type="Proteomes" id="UP000234460"/>
    </source>
</evidence>
<comment type="caution">
    <text evidence="1">The sequence shown here is derived from an EMBL/GenBank/DDBJ whole genome shotgun (WGS) entry which is preliminary data.</text>
</comment>
<name>A0AAQ1SMZ6_LEPIR</name>
<protein>
    <submittedName>
        <fullName evidence="1">Uncharacterized protein</fullName>
    </submittedName>
</protein>
<sequence length="39" mass="4548">MAYTKIELLKNSIVQINKTASIVHFHKIETNGELIFQQF</sequence>
<accession>A0AAQ1SMZ6</accession>
<gene>
    <name evidence="1" type="ORF">LMANV2_230055</name>
</gene>
<evidence type="ECO:0000313" key="1">
    <source>
        <dbReference type="EMBL" id="SOR60940.1"/>
    </source>
</evidence>
<organism evidence="1 2">
    <name type="scientific">Leptospira interrogans serovar Manilae</name>
    <dbReference type="NCBI Taxonomy" id="214675"/>
    <lineage>
        <taxon>Bacteria</taxon>
        <taxon>Pseudomonadati</taxon>
        <taxon>Spirochaetota</taxon>
        <taxon>Spirochaetia</taxon>
        <taxon>Leptospirales</taxon>
        <taxon>Leptospiraceae</taxon>
        <taxon>Leptospira</taxon>
    </lineage>
</organism>
<dbReference type="Proteomes" id="UP000234460">
    <property type="component" value="Chromosome LMANV2"/>
</dbReference>
<proteinExistence type="predicted"/>
<dbReference type="AntiFam" id="ANF00053">
    <property type="entry name" value="Translation of DNA repeat"/>
</dbReference>